<reference evidence="4" key="2">
    <citation type="journal article" date="2007" name="PLoS Biol.">
        <title>Survey sequencing and comparative analysis of the elephant shark (Callorhinchus milii) genome.</title>
        <authorList>
            <person name="Venkatesh B."/>
            <person name="Kirkness E.F."/>
            <person name="Loh Y.H."/>
            <person name="Halpern A.L."/>
            <person name="Lee A.P."/>
            <person name="Johnson J."/>
            <person name="Dandona N."/>
            <person name="Viswanathan L.D."/>
            <person name="Tay A."/>
            <person name="Venter J.C."/>
            <person name="Strausberg R.L."/>
            <person name="Brenner S."/>
        </authorList>
    </citation>
    <scope>NUCLEOTIDE SEQUENCE [LARGE SCALE GENOMIC DNA]</scope>
</reference>
<dbReference type="RefSeq" id="XP_007905296.1">
    <property type="nucleotide sequence ID" value="XM_007907105.2"/>
</dbReference>
<sequence length="212" mass="23543">MEKRRESLLAVRAAGQRVPGTTKARNNSIPSTNSPPKQLAPGKGRASLGNVLSETHTFAFSFKGLLAARRMTKHLKERTALKIAAKKPAVTKIVNEKVPPFCSNPKEKFRTLPVQKFLEEYLPEKLCSISYCPSIVSALTKEMCDEIKEFVKDVLPPRYKLLCVVTVGEKHSGDALVTSRCLWDSHADTFVSCSYQNSTLFCVANVFTAYCE</sequence>
<dbReference type="GeneID" id="103187556"/>
<gene>
    <name evidence="3" type="primary">LOC103187556</name>
</gene>
<dbReference type="GeneTree" id="ENSGT00940000162474"/>
<reference evidence="3" key="5">
    <citation type="submission" date="2025-09" db="UniProtKB">
        <authorList>
            <consortium name="Ensembl"/>
        </authorList>
    </citation>
    <scope>IDENTIFICATION</scope>
</reference>
<proteinExistence type="inferred from homology"/>
<dbReference type="GO" id="GO:0045505">
    <property type="term" value="F:dynein intermediate chain binding"/>
    <property type="evidence" value="ECO:0007669"/>
    <property type="project" value="TreeGrafter"/>
</dbReference>
<dbReference type="STRING" id="7868.ENSCMIP00000008905"/>
<feature type="region of interest" description="Disordered" evidence="2">
    <location>
        <begin position="1"/>
        <end position="46"/>
    </location>
</feature>
<dbReference type="PANTHER" id="PTHR21255:SF61">
    <property type="entry name" value="TCTEX1 DOMAIN CONTAINING 1"/>
    <property type="match status" value="1"/>
</dbReference>
<dbReference type="Gene3D" id="3.30.1140.40">
    <property type="entry name" value="Tctex-1"/>
    <property type="match status" value="1"/>
</dbReference>
<reference evidence="4" key="1">
    <citation type="journal article" date="2006" name="Science">
        <title>Ancient noncoding elements conserved in the human genome.</title>
        <authorList>
            <person name="Venkatesh B."/>
            <person name="Kirkness E.F."/>
            <person name="Loh Y.H."/>
            <person name="Halpern A.L."/>
            <person name="Lee A.P."/>
            <person name="Johnson J."/>
            <person name="Dandona N."/>
            <person name="Viswanathan L.D."/>
            <person name="Tay A."/>
            <person name="Venter J.C."/>
            <person name="Strausberg R.L."/>
            <person name="Brenner S."/>
        </authorList>
    </citation>
    <scope>NUCLEOTIDE SEQUENCE [LARGE SCALE GENOMIC DNA]</scope>
</reference>
<dbReference type="Proteomes" id="UP000314986">
    <property type="component" value="Unassembled WGS sequence"/>
</dbReference>
<dbReference type="AlphaFoldDB" id="A0A4W3H0R7"/>
<dbReference type="InterPro" id="IPR005334">
    <property type="entry name" value="Tctex-1-like"/>
</dbReference>
<protein>
    <submittedName>
        <fullName evidence="3">Tctex1 domain-containing protein 1-like</fullName>
    </submittedName>
</protein>
<evidence type="ECO:0000256" key="1">
    <source>
        <dbReference type="ARBA" id="ARBA00005361"/>
    </source>
</evidence>
<dbReference type="InterPro" id="IPR038586">
    <property type="entry name" value="Tctex-1-like_sf"/>
</dbReference>
<dbReference type="PANTHER" id="PTHR21255">
    <property type="entry name" value="T-COMPLEX-ASSOCIATED-TESTIS-EXPRESSED 1/ DYNEIN LIGHT CHAIN"/>
    <property type="match status" value="1"/>
</dbReference>
<accession>A0A4W3H0R7</accession>
<evidence type="ECO:0000313" key="3">
    <source>
        <dbReference type="Ensembl" id="ENSCMIP00000008905.1"/>
    </source>
</evidence>
<evidence type="ECO:0000313" key="4">
    <source>
        <dbReference type="Proteomes" id="UP000314986"/>
    </source>
</evidence>
<dbReference type="InParanoid" id="A0A4W3H0R7"/>
<feature type="compositionally biased region" description="Polar residues" evidence="2">
    <location>
        <begin position="23"/>
        <end position="36"/>
    </location>
</feature>
<evidence type="ECO:0000256" key="2">
    <source>
        <dbReference type="SAM" id="MobiDB-lite"/>
    </source>
</evidence>
<dbReference type="GO" id="GO:0005868">
    <property type="term" value="C:cytoplasmic dynein complex"/>
    <property type="evidence" value="ECO:0007669"/>
    <property type="project" value="TreeGrafter"/>
</dbReference>
<organism evidence="3 4">
    <name type="scientific">Callorhinchus milii</name>
    <name type="common">Ghost shark</name>
    <dbReference type="NCBI Taxonomy" id="7868"/>
    <lineage>
        <taxon>Eukaryota</taxon>
        <taxon>Metazoa</taxon>
        <taxon>Chordata</taxon>
        <taxon>Craniata</taxon>
        <taxon>Vertebrata</taxon>
        <taxon>Chondrichthyes</taxon>
        <taxon>Holocephali</taxon>
        <taxon>Chimaeriformes</taxon>
        <taxon>Callorhinchidae</taxon>
        <taxon>Callorhinchus</taxon>
    </lineage>
</organism>
<dbReference type="Ensembl" id="ENSCMIT00000009151.1">
    <property type="protein sequence ID" value="ENSCMIP00000008905.1"/>
    <property type="gene ID" value="ENSCMIG00000004749.1"/>
</dbReference>
<dbReference type="OMA" id="RIICEVH"/>
<keyword evidence="4" id="KW-1185">Reference proteome</keyword>
<reference evidence="4" key="3">
    <citation type="journal article" date="2014" name="Nature">
        <title>Elephant shark genome provides unique insights into gnathostome evolution.</title>
        <authorList>
            <consortium name="International Elephant Shark Genome Sequencing Consortium"/>
            <person name="Venkatesh B."/>
            <person name="Lee A.P."/>
            <person name="Ravi V."/>
            <person name="Maurya A.K."/>
            <person name="Lian M.M."/>
            <person name="Swann J.B."/>
            <person name="Ohta Y."/>
            <person name="Flajnik M.F."/>
            <person name="Sutoh Y."/>
            <person name="Kasahara M."/>
            <person name="Hoon S."/>
            <person name="Gangu V."/>
            <person name="Roy S.W."/>
            <person name="Irimia M."/>
            <person name="Korzh V."/>
            <person name="Kondrychyn I."/>
            <person name="Lim Z.W."/>
            <person name="Tay B.H."/>
            <person name="Tohari S."/>
            <person name="Kong K.W."/>
            <person name="Ho S."/>
            <person name="Lorente-Galdos B."/>
            <person name="Quilez J."/>
            <person name="Marques-Bonet T."/>
            <person name="Raney B.J."/>
            <person name="Ingham P.W."/>
            <person name="Tay A."/>
            <person name="Hillier L.W."/>
            <person name="Minx P."/>
            <person name="Boehm T."/>
            <person name="Wilson R.K."/>
            <person name="Brenner S."/>
            <person name="Warren W.C."/>
        </authorList>
    </citation>
    <scope>NUCLEOTIDE SEQUENCE [LARGE SCALE GENOMIC DNA]</scope>
</reference>
<dbReference type="KEGG" id="cmk:103187556"/>
<comment type="similarity">
    <text evidence="1">Belongs to the dynein light chain Tctex-type family.</text>
</comment>
<dbReference type="GO" id="GO:0005737">
    <property type="term" value="C:cytoplasm"/>
    <property type="evidence" value="ECO:0007669"/>
    <property type="project" value="TreeGrafter"/>
</dbReference>
<dbReference type="OrthoDB" id="10260741at2759"/>
<dbReference type="CDD" id="cd21451">
    <property type="entry name" value="DLC-like_TCTEX1D"/>
    <property type="match status" value="1"/>
</dbReference>
<dbReference type="GO" id="GO:0007018">
    <property type="term" value="P:microtubule-based movement"/>
    <property type="evidence" value="ECO:0007669"/>
    <property type="project" value="TreeGrafter"/>
</dbReference>
<name>A0A4W3H0R7_CALMI</name>
<reference evidence="3" key="4">
    <citation type="submission" date="2025-08" db="UniProtKB">
        <authorList>
            <consortium name="Ensembl"/>
        </authorList>
    </citation>
    <scope>IDENTIFICATION</scope>
</reference>
<dbReference type="Pfam" id="PF03645">
    <property type="entry name" value="Tctex-1"/>
    <property type="match status" value="1"/>
</dbReference>